<keyword evidence="3" id="KW-1185">Reference proteome</keyword>
<dbReference type="OrthoDB" id="47172at2759"/>
<dbReference type="Gene3D" id="2.60.120.650">
    <property type="entry name" value="Cupin"/>
    <property type="match status" value="1"/>
</dbReference>
<comment type="caution">
    <text evidence="2">The sequence shown here is derived from an EMBL/GenBank/DDBJ whole genome shotgun (WGS) entry which is preliminary data.</text>
</comment>
<dbReference type="EMBL" id="MBFR01000077">
    <property type="protein sequence ID" value="PVU94718.1"/>
    <property type="molecule type" value="Genomic_DNA"/>
</dbReference>
<dbReference type="AlphaFoldDB" id="A0A2T9YQT4"/>
<dbReference type="InterPro" id="IPR041667">
    <property type="entry name" value="Cupin_8"/>
</dbReference>
<dbReference type="PROSITE" id="PS51184">
    <property type="entry name" value="JMJC"/>
    <property type="match status" value="1"/>
</dbReference>
<feature type="domain" description="JmjC" evidence="1">
    <location>
        <begin position="84"/>
        <end position="239"/>
    </location>
</feature>
<evidence type="ECO:0000259" key="1">
    <source>
        <dbReference type="PROSITE" id="PS51184"/>
    </source>
</evidence>
<evidence type="ECO:0000313" key="2">
    <source>
        <dbReference type="EMBL" id="PVU94718.1"/>
    </source>
</evidence>
<organism evidence="2 3">
    <name type="scientific">Smittium simulii</name>
    <dbReference type="NCBI Taxonomy" id="133385"/>
    <lineage>
        <taxon>Eukaryota</taxon>
        <taxon>Fungi</taxon>
        <taxon>Fungi incertae sedis</taxon>
        <taxon>Zoopagomycota</taxon>
        <taxon>Kickxellomycotina</taxon>
        <taxon>Harpellomycetes</taxon>
        <taxon>Harpellales</taxon>
        <taxon>Legeriomycetaceae</taxon>
        <taxon>Smittium</taxon>
    </lineage>
</organism>
<protein>
    <recommendedName>
        <fullName evidence="1">JmjC domain-containing protein</fullName>
    </recommendedName>
</protein>
<dbReference type="STRING" id="133385.A0A2T9YQT4"/>
<proteinExistence type="predicted"/>
<name>A0A2T9YQT4_9FUNG</name>
<evidence type="ECO:0000313" key="3">
    <source>
        <dbReference type="Proteomes" id="UP000245383"/>
    </source>
</evidence>
<dbReference type="SUPFAM" id="SSF51197">
    <property type="entry name" value="Clavaminate synthase-like"/>
    <property type="match status" value="1"/>
</dbReference>
<accession>A0A2T9YQT4</accession>
<dbReference type="Pfam" id="PF13621">
    <property type="entry name" value="Cupin_8"/>
    <property type="match status" value="1"/>
</dbReference>
<dbReference type="PANTHER" id="PTHR12461:SF105">
    <property type="entry name" value="HYPOXIA-INDUCIBLE FACTOR 1-ALPHA INHIBITOR"/>
    <property type="match status" value="1"/>
</dbReference>
<reference evidence="2 3" key="1">
    <citation type="journal article" date="2018" name="MBio">
        <title>Comparative Genomics Reveals the Core Gene Toolbox for the Fungus-Insect Symbiosis.</title>
        <authorList>
            <person name="Wang Y."/>
            <person name="Stata M."/>
            <person name="Wang W."/>
            <person name="Stajich J.E."/>
            <person name="White M.M."/>
            <person name="Moncalvo J.M."/>
        </authorList>
    </citation>
    <scope>NUCLEOTIDE SEQUENCE [LARGE SCALE GENOMIC DNA]</scope>
    <source>
        <strain evidence="2 3">SWE-8-4</strain>
    </source>
</reference>
<sequence>MSDCQPFIIENAISFWPAFSEPSSWKNPTYLISAVGKHRLVPVEVGSKYTDPNWTQKLVPFGQYIDSIQSGDESTYLAQYNLFKHSSSLQSDFIIPDYCFVDAACLDSQKYLNPQIDTVKQCCGNTTLSTNIWLGPANSVSPLHYDDFHNLFAQVVGYKYVKLISNKYSDKVYPYPGSCMLSNTSMVDAEYPNFIQFPDFKHIEFVDCIVGPGDLLYIPPRFWHYLRATTTSISISNWF</sequence>
<dbReference type="InterPro" id="IPR003347">
    <property type="entry name" value="JmjC_dom"/>
</dbReference>
<gene>
    <name evidence="2" type="ORF">BB561_002319</name>
</gene>
<dbReference type="PANTHER" id="PTHR12461">
    <property type="entry name" value="HYPOXIA-INDUCIBLE FACTOR 1 ALPHA INHIBITOR-RELATED"/>
    <property type="match status" value="1"/>
</dbReference>
<dbReference type="Proteomes" id="UP000245383">
    <property type="component" value="Unassembled WGS sequence"/>
</dbReference>
<dbReference type="SMART" id="SM00558">
    <property type="entry name" value="JmjC"/>
    <property type="match status" value="1"/>
</dbReference>